<dbReference type="CDD" id="cd07377">
    <property type="entry name" value="WHTH_GntR"/>
    <property type="match status" value="1"/>
</dbReference>
<sequence length="264" mass="29048">MTTAAKTTESAGRPATVFLKAGKGKASEVAVVLERRIISGEYRPGMRLPSERDLAASFAVSRNTVRDALSLLEKRQLIRIRWGAGTVVLGPEEAVLRMTSALEQSQHELDNVTELRDLLEPEITALAARRATDADLIALNDIIERSNPRMQPRESLKLDMAFHMALARSTDNALIVTILDFANDATERVRLSSHRTLDRREISLAGHRRIFEMVRAHDVDGAREAMRRHLDEVAAISDAPDVSAAADPFDASAELGSITETTTE</sequence>
<dbReference type="SUPFAM" id="SSF48008">
    <property type="entry name" value="GntR ligand-binding domain-like"/>
    <property type="match status" value="1"/>
</dbReference>
<dbReference type="InterPro" id="IPR036390">
    <property type="entry name" value="WH_DNA-bd_sf"/>
</dbReference>
<dbReference type="SMART" id="SM00895">
    <property type="entry name" value="FCD"/>
    <property type="match status" value="1"/>
</dbReference>
<comment type="caution">
    <text evidence="5">The sequence shown here is derived from an EMBL/GenBank/DDBJ whole genome shotgun (WGS) entry which is preliminary data.</text>
</comment>
<dbReference type="Gene3D" id="1.10.10.10">
    <property type="entry name" value="Winged helix-like DNA-binding domain superfamily/Winged helix DNA-binding domain"/>
    <property type="match status" value="1"/>
</dbReference>
<dbReference type="InterPro" id="IPR008920">
    <property type="entry name" value="TF_FadR/GntR_C"/>
</dbReference>
<dbReference type="GO" id="GO:0003677">
    <property type="term" value="F:DNA binding"/>
    <property type="evidence" value="ECO:0007669"/>
    <property type="project" value="UniProtKB-KW"/>
</dbReference>
<dbReference type="PANTHER" id="PTHR43537:SF5">
    <property type="entry name" value="UXU OPERON TRANSCRIPTIONAL REGULATOR"/>
    <property type="match status" value="1"/>
</dbReference>
<dbReference type="EMBL" id="JAAIIH010000015">
    <property type="protein sequence ID" value="NMN01043.1"/>
    <property type="molecule type" value="Genomic_DNA"/>
</dbReference>
<dbReference type="Gene3D" id="1.20.120.530">
    <property type="entry name" value="GntR ligand-binding domain-like"/>
    <property type="match status" value="1"/>
</dbReference>
<evidence type="ECO:0000313" key="5">
    <source>
        <dbReference type="EMBL" id="NMN01043.1"/>
    </source>
</evidence>
<evidence type="ECO:0000256" key="1">
    <source>
        <dbReference type="ARBA" id="ARBA00023015"/>
    </source>
</evidence>
<name>A0A7Y0I034_9BIFI</name>
<gene>
    <name evidence="5" type="ORF">G1C96_1626</name>
</gene>
<organism evidence="5 6">
    <name type="scientific">Bifidobacterium moraviense</name>
    <dbReference type="NCBI Taxonomy" id="2675323"/>
    <lineage>
        <taxon>Bacteria</taxon>
        <taxon>Bacillati</taxon>
        <taxon>Actinomycetota</taxon>
        <taxon>Actinomycetes</taxon>
        <taxon>Bifidobacteriales</taxon>
        <taxon>Bifidobacteriaceae</taxon>
        <taxon>Bifidobacterium</taxon>
    </lineage>
</organism>
<evidence type="ECO:0000256" key="2">
    <source>
        <dbReference type="ARBA" id="ARBA00023125"/>
    </source>
</evidence>
<dbReference type="InterPro" id="IPR011711">
    <property type="entry name" value="GntR_C"/>
</dbReference>
<evidence type="ECO:0000313" key="6">
    <source>
        <dbReference type="Proteomes" id="UP000588277"/>
    </source>
</evidence>
<dbReference type="InterPro" id="IPR000524">
    <property type="entry name" value="Tscrpt_reg_HTH_GntR"/>
</dbReference>
<accession>A0A7Y0I034</accession>
<reference evidence="5 6" key="1">
    <citation type="submission" date="2020-02" db="EMBL/GenBank/DDBJ databases">
        <title>Characterization of phylogenetic diversity of novel bifidobacterial species isolated in Czech ZOOs.</title>
        <authorList>
            <person name="Lugli G.A."/>
            <person name="Vera N.B."/>
            <person name="Ventura M."/>
        </authorList>
    </citation>
    <scope>NUCLEOTIDE SEQUENCE [LARGE SCALE GENOMIC DNA]</scope>
    <source>
        <strain evidence="5 6">DSM 109958</strain>
    </source>
</reference>
<keyword evidence="1" id="KW-0805">Transcription regulation</keyword>
<dbReference type="Pfam" id="PF00392">
    <property type="entry name" value="GntR"/>
    <property type="match status" value="1"/>
</dbReference>
<dbReference type="PROSITE" id="PS50949">
    <property type="entry name" value="HTH_GNTR"/>
    <property type="match status" value="1"/>
</dbReference>
<evidence type="ECO:0000259" key="4">
    <source>
        <dbReference type="PROSITE" id="PS50949"/>
    </source>
</evidence>
<proteinExistence type="predicted"/>
<feature type="domain" description="HTH gntR-type" evidence="4">
    <location>
        <begin position="23"/>
        <end position="91"/>
    </location>
</feature>
<protein>
    <submittedName>
        <fullName evidence="5">GntR family transcriptional regulator</fullName>
    </submittedName>
</protein>
<keyword evidence="6" id="KW-1185">Reference proteome</keyword>
<dbReference type="Pfam" id="PF07729">
    <property type="entry name" value="FCD"/>
    <property type="match status" value="1"/>
</dbReference>
<dbReference type="SUPFAM" id="SSF46785">
    <property type="entry name" value="Winged helix' DNA-binding domain"/>
    <property type="match status" value="1"/>
</dbReference>
<keyword evidence="3" id="KW-0804">Transcription</keyword>
<dbReference type="PANTHER" id="PTHR43537">
    <property type="entry name" value="TRANSCRIPTIONAL REGULATOR, GNTR FAMILY"/>
    <property type="match status" value="1"/>
</dbReference>
<evidence type="ECO:0000256" key="3">
    <source>
        <dbReference type="ARBA" id="ARBA00023163"/>
    </source>
</evidence>
<dbReference type="GO" id="GO:0003700">
    <property type="term" value="F:DNA-binding transcription factor activity"/>
    <property type="evidence" value="ECO:0007669"/>
    <property type="project" value="InterPro"/>
</dbReference>
<dbReference type="InterPro" id="IPR036388">
    <property type="entry name" value="WH-like_DNA-bd_sf"/>
</dbReference>
<dbReference type="SMART" id="SM00345">
    <property type="entry name" value="HTH_GNTR"/>
    <property type="match status" value="1"/>
</dbReference>
<dbReference type="Proteomes" id="UP000588277">
    <property type="component" value="Unassembled WGS sequence"/>
</dbReference>
<keyword evidence="2" id="KW-0238">DNA-binding</keyword>
<dbReference type="PRINTS" id="PR00035">
    <property type="entry name" value="HTHGNTR"/>
</dbReference>
<dbReference type="AlphaFoldDB" id="A0A7Y0I034"/>